<feature type="domain" description="CID" evidence="5">
    <location>
        <begin position="203"/>
        <end position="343"/>
    </location>
</feature>
<feature type="compositionally biased region" description="Pro residues" evidence="2">
    <location>
        <begin position="70"/>
        <end position="88"/>
    </location>
</feature>
<feature type="domain" description="G-patch" evidence="4">
    <location>
        <begin position="726"/>
        <end position="779"/>
    </location>
</feature>
<dbReference type="GO" id="GO:0003723">
    <property type="term" value="F:RNA binding"/>
    <property type="evidence" value="ECO:0007669"/>
    <property type="project" value="InterPro"/>
</dbReference>
<accession>A0A818MIX9</accession>
<dbReference type="PANTHER" id="PTHR12323:SF0">
    <property type="entry name" value="CALCIUM HOMEOSTASIS ENDOPLASMIC RETICULUM PROTEIN"/>
    <property type="match status" value="1"/>
</dbReference>
<feature type="compositionally biased region" description="Basic and acidic residues" evidence="2">
    <location>
        <begin position="603"/>
        <end position="612"/>
    </location>
</feature>
<evidence type="ECO:0000259" key="3">
    <source>
        <dbReference type="PROSITE" id="PS50128"/>
    </source>
</evidence>
<proteinExistence type="predicted"/>
<dbReference type="InterPro" id="IPR008942">
    <property type="entry name" value="ENTH_VHS"/>
</dbReference>
<dbReference type="GO" id="GO:0006874">
    <property type="term" value="P:intracellular calcium ion homeostasis"/>
    <property type="evidence" value="ECO:0007669"/>
    <property type="project" value="TreeGrafter"/>
</dbReference>
<dbReference type="InterPro" id="IPR006569">
    <property type="entry name" value="CID_dom"/>
</dbReference>
<dbReference type="Gene3D" id="1.10.10.790">
    <property type="entry name" value="Surp module"/>
    <property type="match status" value="1"/>
</dbReference>
<gene>
    <name evidence="6" type="ORF">OXD698_LOCUS5858</name>
</gene>
<evidence type="ECO:0000256" key="1">
    <source>
        <dbReference type="SAM" id="Coils"/>
    </source>
</evidence>
<feature type="region of interest" description="Disordered" evidence="2">
    <location>
        <begin position="603"/>
        <end position="729"/>
    </location>
</feature>
<feature type="region of interest" description="Disordered" evidence="2">
    <location>
        <begin position="427"/>
        <end position="447"/>
    </location>
</feature>
<dbReference type="InterPro" id="IPR035967">
    <property type="entry name" value="SWAP/Surp_sf"/>
</dbReference>
<dbReference type="Pfam" id="PF04818">
    <property type="entry name" value="CID"/>
    <property type="match status" value="1"/>
</dbReference>
<dbReference type="Pfam" id="PF01585">
    <property type="entry name" value="G-patch"/>
    <property type="match status" value="1"/>
</dbReference>
<keyword evidence="1" id="KW-0175">Coiled coil</keyword>
<dbReference type="InterPro" id="IPR000061">
    <property type="entry name" value="Surp"/>
</dbReference>
<organism evidence="6 7">
    <name type="scientific">Adineta steineri</name>
    <dbReference type="NCBI Taxonomy" id="433720"/>
    <lineage>
        <taxon>Eukaryota</taxon>
        <taxon>Metazoa</taxon>
        <taxon>Spiralia</taxon>
        <taxon>Gnathifera</taxon>
        <taxon>Rotifera</taxon>
        <taxon>Eurotatoria</taxon>
        <taxon>Bdelloidea</taxon>
        <taxon>Adinetida</taxon>
        <taxon>Adinetidae</taxon>
        <taxon>Adineta</taxon>
    </lineage>
</organism>
<feature type="coiled-coil region" evidence="1">
    <location>
        <begin position="149"/>
        <end position="176"/>
    </location>
</feature>
<evidence type="ECO:0000259" key="4">
    <source>
        <dbReference type="PROSITE" id="PS50174"/>
    </source>
</evidence>
<dbReference type="Gene3D" id="1.25.40.90">
    <property type="match status" value="1"/>
</dbReference>
<dbReference type="AlphaFoldDB" id="A0A818MIX9"/>
<dbReference type="Pfam" id="PF25127">
    <property type="entry name" value="DUF7819"/>
    <property type="match status" value="1"/>
</dbReference>
<dbReference type="Proteomes" id="UP000663844">
    <property type="component" value="Unassembled WGS sequence"/>
</dbReference>
<evidence type="ECO:0000313" key="6">
    <source>
        <dbReference type="EMBL" id="CAF3589975.1"/>
    </source>
</evidence>
<dbReference type="PROSITE" id="PS51391">
    <property type="entry name" value="CID"/>
    <property type="match status" value="1"/>
</dbReference>
<sequence length="828" mass="93479">MSIPQPPDDPETRNIIEKLASFVARNGPEFEAAARQKHENNPKFSFLHGGDYQHYYAFCVQAEKALHQQPPNPFHLPPPNILAPPPPMSHHSSRPTLPPFTGPPPPPGTNDPPPPPWTQPPPSHLFQSGPPPPPPMPIPPIPPPAVVIEQAFQQQIQALQERLRQSEINLAAQHDSMQINKKTKVQENIRAARQARISAQANESNIDMNELDRTILAIVEACTKDNISSGRNCIFNYSQTPMQAETICLYLIDRLFAPEATSDTYLHLIYLINDVLHNCLRKGNDELRIQLSKIIVPSYCLAIDQSNDERKQKLVKLLDLWGKNKYFYDDIMEKLCDVQQAKKHYEDAIRIEYAPIIEAIGISFDENYAQLERQHAEFALHIQTQINQIQQQIVQFHQVQQQTPPPPPPHLLNNTFGPPLPPNMLTRMPPPSQSNNSIQQPPPLMSLNPFNENNRDNPSLRLSSNIYDNTPPALMSMPISHYDNNNQHDDYGNNNMNTKIEPPFDLNMVTDEIPYYDLPAGLMCLLVRDEDCDYNPIDPTKMYLPPSAPISERLLTAVENFYMLPTHETPRNAEGWERLGLFEYYKVKNIHKFSKERIINETIHQDNKETRQRVNRSRSKSSSGSSSRSSSSSSSSSSSASSSSSSSSSASSSSKKNSNANQQKKRSRSRSGSPPYNKQYSSKNNPSTRSRSRSTSPPSFSTVYTPQSSSNEPSYHRSHHQHKLSDSNVGHKLLQKMGWQEGIGLGRREQGIVEPIAASTNVNNEGKMDQYKGIGHEDDPFEQFRKQKAKGYVTRLMAAQAETQSRRHEPGDDEVSSSSDRSEEKPKK</sequence>
<dbReference type="PANTHER" id="PTHR12323">
    <property type="entry name" value="SR-RELATED CTD ASSOCIATED FACTOR 6"/>
    <property type="match status" value="1"/>
</dbReference>
<dbReference type="InterPro" id="IPR056721">
    <property type="entry name" value="DUF7819"/>
</dbReference>
<dbReference type="PROSITE" id="PS50174">
    <property type="entry name" value="G_PATCH"/>
    <property type="match status" value="1"/>
</dbReference>
<dbReference type="SMART" id="SM00648">
    <property type="entry name" value="SWAP"/>
    <property type="match status" value="1"/>
</dbReference>
<dbReference type="SUPFAM" id="SSF48464">
    <property type="entry name" value="ENTH/VHS domain"/>
    <property type="match status" value="1"/>
</dbReference>
<feature type="region of interest" description="Disordered" evidence="2">
    <location>
        <begin position="798"/>
        <end position="828"/>
    </location>
</feature>
<comment type="caution">
    <text evidence="6">The sequence shown here is derived from an EMBL/GenBank/DDBJ whole genome shotgun (WGS) entry which is preliminary data.</text>
</comment>
<protein>
    <submittedName>
        <fullName evidence="6">Uncharacterized protein</fullName>
    </submittedName>
</protein>
<reference evidence="6" key="1">
    <citation type="submission" date="2021-02" db="EMBL/GenBank/DDBJ databases">
        <authorList>
            <person name="Nowell W R."/>
        </authorList>
    </citation>
    <scope>NUCLEOTIDE SEQUENCE</scope>
</reference>
<dbReference type="PROSITE" id="PS50128">
    <property type="entry name" value="SURP"/>
    <property type="match status" value="1"/>
</dbReference>
<evidence type="ECO:0000256" key="2">
    <source>
        <dbReference type="SAM" id="MobiDB-lite"/>
    </source>
</evidence>
<dbReference type="SMART" id="SM00443">
    <property type="entry name" value="G_patch"/>
    <property type="match status" value="1"/>
</dbReference>
<dbReference type="GO" id="GO:0048471">
    <property type="term" value="C:perinuclear region of cytoplasm"/>
    <property type="evidence" value="ECO:0007669"/>
    <property type="project" value="TreeGrafter"/>
</dbReference>
<evidence type="ECO:0000313" key="7">
    <source>
        <dbReference type="Proteomes" id="UP000663844"/>
    </source>
</evidence>
<feature type="compositionally biased region" description="Pro residues" evidence="2">
    <location>
        <begin position="96"/>
        <end position="143"/>
    </location>
</feature>
<feature type="compositionally biased region" description="Polar residues" evidence="2">
    <location>
        <begin position="703"/>
        <end position="713"/>
    </location>
</feature>
<feature type="region of interest" description="Disordered" evidence="2">
    <location>
        <begin position="69"/>
        <end position="143"/>
    </location>
</feature>
<evidence type="ECO:0000259" key="5">
    <source>
        <dbReference type="PROSITE" id="PS51391"/>
    </source>
</evidence>
<dbReference type="GO" id="GO:0006396">
    <property type="term" value="P:RNA processing"/>
    <property type="evidence" value="ECO:0007669"/>
    <property type="project" value="InterPro"/>
</dbReference>
<feature type="domain" description="SURP motif" evidence="3">
    <location>
        <begin position="15"/>
        <end position="57"/>
    </location>
</feature>
<dbReference type="InterPro" id="IPR000467">
    <property type="entry name" value="G_patch_dom"/>
</dbReference>
<feature type="compositionally biased region" description="Low complexity" evidence="2">
    <location>
        <begin position="681"/>
        <end position="702"/>
    </location>
</feature>
<dbReference type="EMBL" id="CAJOAZ010000246">
    <property type="protein sequence ID" value="CAF3589975.1"/>
    <property type="molecule type" value="Genomic_DNA"/>
</dbReference>
<dbReference type="Pfam" id="PF01805">
    <property type="entry name" value="Surp"/>
    <property type="match status" value="1"/>
</dbReference>
<name>A0A818MIX9_9BILA</name>
<feature type="compositionally biased region" description="Low complexity" evidence="2">
    <location>
        <begin position="620"/>
        <end position="660"/>
    </location>
</feature>
<dbReference type="SUPFAM" id="SSF109905">
    <property type="entry name" value="Surp module (SWAP domain)"/>
    <property type="match status" value="1"/>
</dbReference>